<dbReference type="FunFam" id="3.90.550.10:FF:000057">
    <property type="entry name" value="Glycosyltransferase-like protein, family 2"/>
    <property type="match status" value="1"/>
</dbReference>
<evidence type="ECO:0000256" key="5">
    <source>
        <dbReference type="ARBA" id="ARBA00022989"/>
    </source>
</evidence>
<feature type="transmembrane region" description="Helical" evidence="9">
    <location>
        <begin position="369"/>
        <end position="388"/>
    </location>
</feature>
<evidence type="ECO:0000256" key="1">
    <source>
        <dbReference type="ARBA" id="ARBA00004653"/>
    </source>
</evidence>
<keyword evidence="2" id="KW-0328">Glycosyltransferase</keyword>
<evidence type="ECO:0000313" key="11">
    <source>
        <dbReference type="Proteomes" id="UP001204144"/>
    </source>
</evidence>
<proteinExistence type="predicted"/>
<feature type="transmembrane region" description="Helical" evidence="9">
    <location>
        <begin position="311"/>
        <end position="330"/>
    </location>
</feature>
<evidence type="ECO:0000256" key="3">
    <source>
        <dbReference type="ARBA" id="ARBA00022679"/>
    </source>
</evidence>
<evidence type="ECO:0000256" key="9">
    <source>
        <dbReference type="SAM" id="Phobius"/>
    </source>
</evidence>
<dbReference type="Pfam" id="PF13641">
    <property type="entry name" value="Glyco_tranf_2_3"/>
    <property type="match status" value="1"/>
</dbReference>
<dbReference type="SUPFAM" id="SSF53448">
    <property type="entry name" value="Nucleotide-diphospho-sugar transferases"/>
    <property type="match status" value="1"/>
</dbReference>
<keyword evidence="5 9" id="KW-1133">Transmembrane helix</keyword>
<keyword evidence="3" id="KW-0808">Transferase</keyword>
<dbReference type="GO" id="GO:0071555">
    <property type="term" value="P:cell wall organization"/>
    <property type="evidence" value="ECO:0007669"/>
    <property type="project" value="UniProtKB-KW"/>
</dbReference>
<accession>A0AAE3H5S1</accession>
<name>A0AAE3H5S1_9BACT</name>
<keyword evidence="6" id="KW-0333">Golgi apparatus</keyword>
<gene>
    <name evidence="10" type="ORF">EGI31_16595</name>
</gene>
<dbReference type="Proteomes" id="UP001204144">
    <property type="component" value="Unassembled WGS sequence"/>
</dbReference>
<feature type="transmembrane region" description="Helical" evidence="9">
    <location>
        <begin position="430"/>
        <end position="452"/>
    </location>
</feature>
<dbReference type="PANTHER" id="PTHR32044:SF80">
    <property type="entry name" value="XYLOGLUCAN GLYCOSYLTRANSFERASE 2-RELATED"/>
    <property type="match status" value="1"/>
</dbReference>
<feature type="transmembrane region" description="Helical" evidence="9">
    <location>
        <begin position="6"/>
        <end position="30"/>
    </location>
</feature>
<feature type="transmembrane region" description="Helical" evidence="9">
    <location>
        <begin position="459"/>
        <end position="478"/>
    </location>
</feature>
<evidence type="ECO:0000256" key="4">
    <source>
        <dbReference type="ARBA" id="ARBA00022692"/>
    </source>
</evidence>
<keyword evidence="4 9" id="KW-0812">Transmembrane</keyword>
<dbReference type="EMBL" id="RJUF01000174">
    <property type="protein sequence ID" value="MCP9764561.1"/>
    <property type="molecule type" value="Genomic_DNA"/>
</dbReference>
<comment type="subcellular location">
    <subcellularLocation>
        <location evidence="1">Golgi apparatus membrane</location>
        <topology evidence="1">Multi-pass membrane protein</topology>
    </subcellularLocation>
</comment>
<dbReference type="Gene3D" id="3.90.550.10">
    <property type="entry name" value="Spore Coat Polysaccharide Biosynthesis Protein SpsA, Chain A"/>
    <property type="match status" value="1"/>
</dbReference>
<dbReference type="InterPro" id="IPR029044">
    <property type="entry name" value="Nucleotide-diphossugar_trans"/>
</dbReference>
<evidence type="ECO:0000256" key="8">
    <source>
        <dbReference type="ARBA" id="ARBA00023316"/>
    </source>
</evidence>
<evidence type="ECO:0000256" key="7">
    <source>
        <dbReference type="ARBA" id="ARBA00023136"/>
    </source>
</evidence>
<keyword evidence="11" id="KW-1185">Reference proteome</keyword>
<feature type="transmembrane region" description="Helical" evidence="9">
    <location>
        <begin position="336"/>
        <end position="357"/>
    </location>
</feature>
<evidence type="ECO:0000256" key="6">
    <source>
        <dbReference type="ARBA" id="ARBA00023034"/>
    </source>
</evidence>
<evidence type="ECO:0000313" key="10">
    <source>
        <dbReference type="EMBL" id="MCP9764561.1"/>
    </source>
</evidence>
<reference evidence="10 11" key="1">
    <citation type="submission" date="2018-11" db="EMBL/GenBank/DDBJ databases">
        <title>Novel bacteria species description.</title>
        <authorList>
            <person name="Han J.-H."/>
        </authorList>
    </citation>
    <scope>NUCLEOTIDE SEQUENCE [LARGE SCALE GENOMIC DNA]</scope>
    <source>
        <strain evidence="10 11">KCTC23259</strain>
    </source>
</reference>
<keyword evidence="7 9" id="KW-0472">Membrane</keyword>
<organism evidence="10 11">
    <name type="scientific">Lacihabitans soyangensis</name>
    <dbReference type="NCBI Taxonomy" id="869394"/>
    <lineage>
        <taxon>Bacteria</taxon>
        <taxon>Pseudomonadati</taxon>
        <taxon>Bacteroidota</taxon>
        <taxon>Cytophagia</taxon>
        <taxon>Cytophagales</taxon>
        <taxon>Leadbetterellaceae</taxon>
        <taxon>Lacihabitans</taxon>
    </lineage>
</organism>
<sequence length="480" mass="55488">MFLSIITVIVYGIAALLVLTYSISQFFLFVNYLKKSDPKPLATFEHLPFVTIQLPIFNEKYVVERLLDNISKITYPNLQIQVLDDSTDESLEISQKLVSALQQKGLDIELIHRTDRSNFKAGALKNGLKTAKGEFIAIFDADFLPEPDWLIKTIHYFTNPEVGVVQTRWKHINRNYGILTKVLGMALDHHFTIEQVGRNQSHHFINFNGTAGIWRKTCILDAGNWQGDTLTEDLDLSYRAQMKDWEFVYLEDLATPSELPVVMSAIRSQQFRWNKGGAENFRKYGFEVIKSKTIGLITKIQAFAHLLNSSVFVWVFLMSILSVPLVVIPATKFDAFLIFGTGLKYTVLILFFVFYATFRKVQSKKLKDFPRFLFQFLIFFPVILGLTFHNSMAVLEGYFGIKSDFIRTPKFNILKPTDSWKNNQYLGKKLTFSLLIEIFLVFYFSFGIYLGFKNQLYSYLPFHFLLVLGYFIVVIKSFDE</sequence>
<protein>
    <submittedName>
        <fullName evidence="10">Glycosyltransferase</fullName>
    </submittedName>
</protein>
<dbReference type="PANTHER" id="PTHR32044">
    <property type="entry name" value="GLUCOMANNAN 4-BETA-MANNOSYLTRANSFERASE 9"/>
    <property type="match status" value="1"/>
</dbReference>
<dbReference type="AlphaFoldDB" id="A0AAE3H5S1"/>
<evidence type="ECO:0000256" key="2">
    <source>
        <dbReference type="ARBA" id="ARBA00022676"/>
    </source>
</evidence>
<dbReference type="CDD" id="cd06437">
    <property type="entry name" value="CESA_CaSu_A2"/>
    <property type="match status" value="1"/>
</dbReference>
<dbReference type="GO" id="GO:0016757">
    <property type="term" value="F:glycosyltransferase activity"/>
    <property type="evidence" value="ECO:0007669"/>
    <property type="project" value="UniProtKB-KW"/>
</dbReference>
<keyword evidence="8" id="KW-0961">Cell wall biogenesis/degradation</keyword>
<comment type="caution">
    <text evidence="10">The sequence shown here is derived from an EMBL/GenBank/DDBJ whole genome shotgun (WGS) entry which is preliminary data.</text>
</comment>